<keyword evidence="4" id="KW-1185">Reference proteome</keyword>
<feature type="compositionally biased region" description="Basic residues" evidence="1">
    <location>
        <begin position="1"/>
        <end position="10"/>
    </location>
</feature>
<name>A0A0C4Y7Y7_9BURK</name>
<dbReference type="PANTHER" id="PTHR35562">
    <property type="entry name" value="DNA ENDONUCLEASE SMRA-RELATED"/>
    <property type="match status" value="1"/>
</dbReference>
<accession>A0A0C4Y7Y7</accession>
<dbReference type="InterPro" id="IPR036063">
    <property type="entry name" value="Smr_dom_sf"/>
</dbReference>
<dbReference type="AlphaFoldDB" id="A0A0C4Y7Y7"/>
<dbReference type="Gene3D" id="3.30.1370.110">
    <property type="match status" value="1"/>
</dbReference>
<protein>
    <recommendedName>
        <fullName evidence="2">Smr domain-containing protein</fullName>
    </recommendedName>
</protein>
<feature type="domain" description="Smr" evidence="2">
    <location>
        <begin position="149"/>
        <end position="230"/>
    </location>
</feature>
<dbReference type="InterPro" id="IPR002625">
    <property type="entry name" value="Smr_dom"/>
</dbReference>
<dbReference type="STRING" id="68895.RR42_m0892"/>
<feature type="compositionally biased region" description="Pro residues" evidence="1">
    <location>
        <begin position="11"/>
        <end position="20"/>
    </location>
</feature>
<dbReference type="Proteomes" id="UP000031843">
    <property type="component" value="Chromosome main"/>
</dbReference>
<dbReference type="EMBL" id="CP010536">
    <property type="protein sequence ID" value="AJG18304.1"/>
    <property type="molecule type" value="Genomic_DNA"/>
</dbReference>
<evidence type="ECO:0000313" key="4">
    <source>
        <dbReference type="Proteomes" id="UP000031843"/>
    </source>
</evidence>
<gene>
    <name evidence="3" type="ORF">RR42_m0892</name>
</gene>
<dbReference type="PANTHER" id="PTHR35562:SF2">
    <property type="entry name" value="DNA ENDONUCLEASE SMRA-RELATED"/>
    <property type="match status" value="1"/>
</dbReference>
<dbReference type="RefSeq" id="WP_043344439.1">
    <property type="nucleotide sequence ID" value="NZ_CP010536.1"/>
</dbReference>
<feature type="compositionally biased region" description="Basic and acidic residues" evidence="1">
    <location>
        <begin position="35"/>
        <end position="64"/>
    </location>
</feature>
<dbReference type="PROSITE" id="PS50828">
    <property type="entry name" value="SMR"/>
    <property type="match status" value="1"/>
</dbReference>
<feature type="region of interest" description="Disordered" evidence="1">
    <location>
        <begin position="1"/>
        <end position="65"/>
    </location>
</feature>
<reference evidence="3 4" key="1">
    <citation type="journal article" date="2015" name="Genome Announc.">
        <title>Complete Genome Sequence of Cupriavidus basilensis 4G11, Isolated from the Oak Ridge Field Research Center Site.</title>
        <authorList>
            <person name="Ray J."/>
            <person name="Waters R.J."/>
            <person name="Skerker J.M."/>
            <person name="Kuehl J.V."/>
            <person name="Price M.N."/>
            <person name="Huang J."/>
            <person name="Chakraborty R."/>
            <person name="Arkin A.P."/>
            <person name="Deutschbauer A."/>
        </authorList>
    </citation>
    <scope>NUCLEOTIDE SEQUENCE [LARGE SCALE GENOMIC DNA]</scope>
    <source>
        <strain evidence="3">4G11</strain>
    </source>
</reference>
<proteinExistence type="predicted"/>
<evidence type="ECO:0000313" key="3">
    <source>
        <dbReference type="EMBL" id="AJG18304.1"/>
    </source>
</evidence>
<dbReference type="SMART" id="SM00463">
    <property type="entry name" value="SMR"/>
    <property type="match status" value="1"/>
</dbReference>
<evidence type="ECO:0000256" key="1">
    <source>
        <dbReference type="SAM" id="MobiDB-lite"/>
    </source>
</evidence>
<dbReference type="KEGG" id="cbw:RR42_m0892"/>
<dbReference type="OrthoDB" id="9808881at2"/>
<organism evidence="3 4">
    <name type="scientific">Cupriavidus basilensis</name>
    <dbReference type="NCBI Taxonomy" id="68895"/>
    <lineage>
        <taxon>Bacteria</taxon>
        <taxon>Pseudomonadati</taxon>
        <taxon>Pseudomonadota</taxon>
        <taxon>Betaproteobacteria</taxon>
        <taxon>Burkholderiales</taxon>
        <taxon>Burkholderiaceae</taxon>
        <taxon>Cupriavidus</taxon>
    </lineage>
</organism>
<evidence type="ECO:0000259" key="2">
    <source>
        <dbReference type="PROSITE" id="PS50828"/>
    </source>
</evidence>
<sequence length="234" mass="25718">MTHGARKPAKPAKPAPPAASPPKRFGLTDLSGLRDSLKADTERREAERRAADEAAQRAREEADVFRSSVGNVNTLRDRNRVTPAPRHPAPVPVQTQLDDKAVLAASLSDEFDVENLLDTDETLSFRRPGIGMDVVKKLRRGEWVPQDKIDLHGLRSEEAREALAEFVRRSVKRGVRCVRVIHGKGNGSPDKTPVLKGKVRSWLVQKEEVLAFVQARGAEGGAGALMVLLRQPHA</sequence>
<dbReference type="Pfam" id="PF01713">
    <property type="entry name" value="Smr"/>
    <property type="match status" value="1"/>
</dbReference>
<dbReference type="SUPFAM" id="SSF160443">
    <property type="entry name" value="SMR domain-like"/>
    <property type="match status" value="1"/>
</dbReference>